<dbReference type="GO" id="GO:0005829">
    <property type="term" value="C:cytosol"/>
    <property type="evidence" value="ECO:0007669"/>
    <property type="project" value="TreeGrafter"/>
</dbReference>
<dbReference type="PANTHER" id="PTHR42743">
    <property type="entry name" value="AMINO-ACID AMINOTRANSFERASE"/>
    <property type="match status" value="1"/>
</dbReference>
<dbReference type="Gene3D" id="3.30.470.10">
    <property type="match status" value="1"/>
</dbReference>
<dbReference type="GO" id="GO:0008652">
    <property type="term" value="P:amino acid biosynthetic process"/>
    <property type="evidence" value="ECO:0007669"/>
    <property type="project" value="UniProtKB-ARBA"/>
</dbReference>
<evidence type="ECO:0000313" key="4">
    <source>
        <dbReference type="EMBL" id="OHB01458.1"/>
    </source>
</evidence>
<dbReference type="EMBL" id="MHWA01000014">
    <property type="protein sequence ID" value="OHB01458.1"/>
    <property type="molecule type" value="Genomic_DNA"/>
</dbReference>
<keyword evidence="3" id="KW-0663">Pyridoxal phosphate</keyword>
<organism evidence="4 5">
    <name type="scientific">Candidatus Zambryskibacteria bacterium RIFCSPLOWO2_01_FULL_35_19</name>
    <dbReference type="NCBI Taxonomy" id="1802757"/>
    <lineage>
        <taxon>Bacteria</taxon>
        <taxon>Candidatus Zambryskiibacteriota</taxon>
    </lineage>
</organism>
<dbReference type="Proteomes" id="UP000178404">
    <property type="component" value="Unassembled WGS sequence"/>
</dbReference>
<comment type="caution">
    <text evidence="4">The sequence shown here is derived from an EMBL/GenBank/DDBJ whole genome shotgun (WGS) entry which is preliminary data.</text>
</comment>
<dbReference type="FunFam" id="3.20.10.10:FF:000002">
    <property type="entry name" value="D-alanine aminotransferase"/>
    <property type="match status" value="1"/>
</dbReference>
<protein>
    <recommendedName>
        <fullName evidence="6">Aminotransferase class IV</fullName>
    </recommendedName>
</protein>
<evidence type="ECO:0000256" key="2">
    <source>
        <dbReference type="ARBA" id="ARBA00009320"/>
    </source>
</evidence>
<sequence>MNKKYCFLNGEIMPLEDAKVGIEDIGLLRGYGIYDGLAAFNGRPFRFADHWQRFTDGAHALGLNIPITEDSCEKKIVEIIKKSDIKERATIRMILTGGKTINGIEYDFENATFYITAEPFVPLPEEYFERGANILTYNHQREMPEYKTTNYIKAVNLQEWKNGEKAVEVLYINDGEVLECTTSNILLVKDKALITPAENVLGGITKKVTLELATEAGYKIEERIVYQDELKMADEIFITSSFKDIVPIVKVDDFQVADGKVGVMTKDLMLKFKAYINNLSR</sequence>
<dbReference type="InterPro" id="IPR050571">
    <property type="entry name" value="Class-IV_PLP-Dep_Aminotrnsfr"/>
</dbReference>
<dbReference type="SUPFAM" id="SSF56752">
    <property type="entry name" value="D-aminoacid aminotransferase-like PLP-dependent enzymes"/>
    <property type="match status" value="1"/>
</dbReference>
<dbReference type="Gene3D" id="3.20.10.10">
    <property type="entry name" value="D-amino Acid Aminotransferase, subunit A, domain 2"/>
    <property type="match status" value="1"/>
</dbReference>
<comment type="cofactor">
    <cofactor evidence="1">
        <name>pyridoxal 5'-phosphate</name>
        <dbReference type="ChEBI" id="CHEBI:597326"/>
    </cofactor>
</comment>
<evidence type="ECO:0000256" key="3">
    <source>
        <dbReference type="ARBA" id="ARBA00022898"/>
    </source>
</evidence>
<dbReference type="InterPro" id="IPR043132">
    <property type="entry name" value="BCAT-like_C"/>
</dbReference>
<dbReference type="InterPro" id="IPR043131">
    <property type="entry name" value="BCAT-like_N"/>
</dbReference>
<dbReference type="InterPro" id="IPR036038">
    <property type="entry name" value="Aminotransferase-like"/>
</dbReference>
<evidence type="ECO:0008006" key="6">
    <source>
        <dbReference type="Google" id="ProtNLM"/>
    </source>
</evidence>
<dbReference type="AlphaFoldDB" id="A0A1G2TVV4"/>
<name>A0A1G2TVV4_9BACT</name>
<accession>A0A1G2TVV4</accession>
<dbReference type="InterPro" id="IPR001544">
    <property type="entry name" value="Aminotrans_IV"/>
</dbReference>
<proteinExistence type="inferred from homology"/>
<dbReference type="PANTHER" id="PTHR42743:SF11">
    <property type="entry name" value="AMINODEOXYCHORISMATE LYASE"/>
    <property type="match status" value="1"/>
</dbReference>
<dbReference type="GO" id="GO:0003824">
    <property type="term" value="F:catalytic activity"/>
    <property type="evidence" value="ECO:0007669"/>
    <property type="project" value="InterPro"/>
</dbReference>
<dbReference type="GO" id="GO:0046394">
    <property type="term" value="P:carboxylic acid biosynthetic process"/>
    <property type="evidence" value="ECO:0007669"/>
    <property type="project" value="UniProtKB-ARBA"/>
</dbReference>
<gene>
    <name evidence="4" type="ORF">A3A90_01255</name>
</gene>
<dbReference type="Pfam" id="PF01063">
    <property type="entry name" value="Aminotran_4"/>
    <property type="match status" value="1"/>
</dbReference>
<evidence type="ECO:0000313" key="5">
    <source>
        <dbReference type="Proteomes" id="UP000178404"/>
    </source>
</evidence>
<reference evidence="4 5" key="1">
    <citation type="journal article" date="2016" name="Nat. Commun.">
        <title>Thousands of microbial genomes shed light on interconnected biogeochemical processes in an aquifer system.</title>
        <authorList>
            <person name="Anantharaman K."/>
            <person name="Brown C.T."/>
            <person name="Hug L.A."/>
            <person name="Sharon I."/>
            <person name="Castelle C.J."/>
            <person name="Probst A.J."/>
            <person name="Thomas B.C."/>
            <person name="Singh A."/>
            <person name="Wilkins M.J."/>
            <person name="Karaoz U."/>
            <person name="Brodie E.L."/>
            <person name="Williams K.H."/>
            <person name="Hubbard S.S."/>
            <person name="Banfield J.F."/>
        </authorList>
    </citation>
    <scope>NUCLEOTIDE SEQUENCE [LARGE SCALE GENOMIC DNA]</scope>
</reference>
<comment type="similarity">
    <text evidence="2">Belongs to the class-IV pyridoxal-phosphate-dependent aminotransferase family.</text>
</comment>
<evidence type="ECO:0000256" key="1">
    <source>
        <dbReference type="ARBA" id="ARBA00001933"/>
    </source>
</evidence>